<reference evidence="2 3" key="1">
    <citation type="submission" date="2017-08" db="EMBL/GenBank/DDBJ databases">
        <title>Infants hospitalized years apart are colonized by the same room-sourced microbial strains.</title>
        <authorList>
            <person name="Brooks B."/>
            <person name="Olm M.R."/>
            <person name="Firek B.A."/>
            <person name="Baker R."/>
            <person name="Thomas B.C."/>
            <person name="Morowitz M.J."/>
            <person name="Banfield J.F."/>
        </authorList>
    </citation>
    <scope>NUCLEOTIDE SEQUENCE [LARGE SCALE GENOMIC DNA]</scope>
    <source>
        <strain evidence="2">S2_006_000_R2_64</strain>
    </source>
</reference>
<protein>
    <recommendedName>
        <fullName evidence="4">Porin domain-containing protein</fullName>
    </recommendedName>
</protein>
<evidence type="ECO:0000256" key="1">
    <source>
        <dbReference type="SAM" id="Phobius"/>
    </source>
</evidence>
<keyword evidence="1" id="KW-0472">Membrane</keyword>
<dbReference type="Pfam" id="PF09694">
    <property type="entry name" value="Gcw_chp"/>
    <property type="match status" value="1"/>
</dbReference>
<organism evidence="2 3">
    <name type="scientific">Micavibrio aeruginosavorus</name>
    <dbReference type="NCBI Taxonomy" id="349221"/>
    <lineage>
        <taxon>Bacteria</taxon>
        <taxon>Pseudomonadati</taxon>
        <taxon>Bdellovibrionota</taxon>
        <taxon>Bdellovibrionia</taxon>
        <taxon>Bdellovibrionales</taxon>
        <taxon>Pseudobdellovibrionaceae</taxon>
        <taxon>Micavibrio</taxon>
    </lineage>
</organism>
<dbReference type="EMBL" id="QFOT01000001">
    <property type="protein sequence ID" value="PZP57517.1"/>
    <property type="molecule type" value="Genomic_DNA"/>
</dbReference>
<dbReference type="NCBIfam" id="TIGR02001">
    <property type="entry name" value="gcw_chp"/>
    <property type="match status" value="1"/>
</dbReference>
<evidence type="ECO:0008006" key="4">
    <source>
        <dbReference type="Google" id="ProtNLM"/>
    </source>
</evidence>
<keyword evidence="1" id="KW-0812">Transmembrane</keyword>
<evidence type="ECO:0000313" key="2">
    <source>
        <dbReference type="EMBL" id="PZP57517.1"/>
    </source>
</evidence>
<sequence>MEGIFKIAQNSEIAFIGVPPQNTINPAPFGDDLQTILKDKFMNKLIALFAAALIAVSAAPFAQAQETESSFPGDFSANIAMTSDYTFRGISQSDEGPAIQGGFDYSYNDETDAFPGFYAGIWGSNVDFNDGDEASMEIDGYAGFQGTIDQTGTDWKLGGIYYWYPGADDDLNYDFWEVAGSLTHDFGPFALSGAVNYSPEYFGETGDAWYFSSAATVPLPYDLSLNAHLGYQDVEDAADYLDWSAGLGYSWNGFNFAVNYIDTDLDEPEECFDGCSERVVFTVSRAF</sequence>
<feature type="transmembrane region" description="Helical" evidence="1">
    <location>
        <begin position="45"/>
        <end position="62"/>
    </location>
</feature>
<proteinExistence type="predicted"/>
<evidence type="ECO:0000313" key="3">
    <source>
        <dbReference type="Proteomes" id="UP000249739"/>
    </source>
</evidence>
<keyword evidence="1" id="KW-1133">Transmembrane helix</keyword>
<comment type="caution">
    <text evidence="2">The sequence shown here is derived from an EMBL/GenBank/DDBJ whole genome shotgun (WGS) entry which is preliminary data.</text>
</comment>
<dbReference type="Proteomes" id="UP000249739">
    <property type="component" value="Unassembled WGS sequence"/>
</dbReference>
<dbReference type="InterPro" id="IPR010239">
    <property type="entry name" value="CHP02001"/>
</dbReference>
<accession>A0A2W5FUL0</accession>
<name>A0A2W5FUL0_9BACT</name>
<dbReference type="AlphaFoldDB" id="A0A2W5FUL0"/>
<gene>
    <name evidence="2" type="ORF">DI586_00330</name>
</gene>